<dbReference type="EMBL" id="JBEDUW010000005">
    <property type="protein sequence ID" value="KAK9927540.1"/>
    <property type="molecule type" value="Genomic_DNA"/>
</dbReference>
<organism evidence="1 2">
    <name type="scientific">Rubus argutus</name>
    <name type="common">Southern blackberry</name>
    <dbReference type="NCBI Taxonomy" id="59490"/>
    <lineage>
        <taxon>Eukaryota</taxon>
        <taxon>Viridiplantae</taxon>
        <taxon>Streptophyta</taxon>
        <taxon>Embryophyta</taxon>
        <taxon>Tracheophyta</taxon>
        <taxon>Spermatophyta</taxon>
        <taxon>Magnoliopsida</taxon>
        <taxon>eudicotyledons</taxon>
        <taxon>Gunneridae</taxon>
        <taxon>Pentapetalae</taxon>
        <taxon>rosids</taxon>
        <taxon>fabids</taxon>
        <taxon>Rosales</taxon>
        <taxon>Rosaceae</taxon>
        <taxon>Rosoideae</taxon>
        <taxon>Rosoideae incertae sedis</taxon>
        <taxon>Rubus</taxon>
    </lineage>
</organism>
<comment type="caution">
    <text evidence="1">The sequence shown here is derived from an EMBL/GenBank/DDBJ whole genome shotgun (WGS) entry which is preliminary data.</text>
</comment>
<dbReference type="Proteomes" id="UP001457282">
    <property type="component" value="Unassembled WGS sequence"/>
</dbReference>
<evidence type="ECO:0000313" key="1">
    <source>
        <dbReference type="EMBL" id="KAK9927540.1"/>
    </source>
</evidence>
<accession>A0AAW1WW64</accession>
<dbReference type="AlphaFoldDB" id="A0AAW1WW64"/>
<gene>
    <name evidence="1" type="ORF">M0R45_024721</name>
</gene>
<name>A0AAW1WW64_RUBAR</name>
<sequence length="136" mass="15557">MAAQTVDLRKLIPKYRNFLEGNDRNLSNLGLAVGAIRCRVERFRKDDDSSDDSDFDSDNEEVIKRRVALNALEDECDFAQQVESIRYELSKKKEERKKNEEDEASILSDKRYAKSNIWECGVSPFTVQALSAAGYV</sequence>
<evidence type="ECO:0000313" key="2">
    <source>
        <dbReference type="Proteomes" id="UP001457282"/>
    </source>
</evidence>
<proteinExistence type="predicted"/>
<protein>
    <submittedName>
        <fullName evidence="1">Uncharacterized protein</fullName>
    </submittedName>
</protein>
<reference evidence="1 2" key="1">
    <citation type="journal article" date="2023" name="G3 (Bethesda)">
        <title>A chromosome-length genome assembly and annotation of blackberry (Rubus argutus, cv. 'Hillquist').</title>
        <authorList>
            <person name="Bruna T."/>
            <person name="Aryal R."/>
            <person name="Dudchenko O."/>
            <person name="Sargent D.J."/>
            <person name="Mead D."/>
            <person name="Buti M."/>
            <person name="Cavallini A."/>
            <person name="Hytonen T."/>
            <person name="Andres J."/>
            <person name="Pham M."/>
            <person name="Weisz D."/>
            <person name="Mascagni F."/>
            <person name="Usai G."/>
            <person name="Natali L."/>
            <person name="Bassil N."/>
            <person name="Fernandez G.E."/>
            <person name="Lomsadze A."/>
            <person name="Armour M."/>
            <person name="Olukolu B."/>
            <person name="Poorten T."/>
            <person name="Britton C."/>
            <person name="Davik J."/>
            <person name="Ashrafi H."/>
            <person name="Aiden E.L."/>
            <person name="Borodovsky M."/>
            <person name="Worthington M."/>
        </authorList>
    </citation>
    <scope>NUCLEOTIDE SEQUENCE [LARGE SCALE GENOMIC DNA]</scope>
    <source>
        <strain evidence="1">PI 553951</strain>
    </source>
</reference>
<keyword evidence="2" id="KW-1185">Reference proteome</keyword>